<reference evidence="3 4" key="1">
    <citation type="submission" date="2024-02" db="EMBL/GenBank/DDBJ databases">
        <title>Bacterial strain from lacustrine sediment.</title>
        <authorList>
            <person name="Petit C."/>
            <person name="Fadhlaoui K."/>
        </authorList>
    </citation>
    <scope>NUCLEOTIDE SEQUENCE [LARGE SCALE GENOMIC DNA]</scope>
    <source>
        <strain evidence="3 4">IPX-CK</strain>
    </source>
</reference>
<dbReference type="Pfam" id="PF04392">
    <property type="entry name" value="ABC_sub_bind"/>
    <property type="match status" value="1"/>
</dbReference>
<dbReference type="PROSITE" id="PS51257">
    <property type="entry name" value="PROKAR_LIPOPROTEIN"/>
    <property type="match status" value="1"/>
</dbReference>
<feature type="compositionally biased region" description="Low complexity" evidence="1">
    <location>
        <begin position="28"/>
        <end position="44"/>
    </location>
</feature>
<dbReference type="PANTHER" id="PTHR35271:SF1">
    <property type="entry name" value="ABC TRANSPORTER, SUBSTRATE-BINDING LIPOPROTEIN"/>
    <property type="match status" value="1"/>
</dbReference>
<sequence>MKKISVLMLTMLIAFSFAACGSTNTADSTGAADTAETADAGTDEQTPAKEESQTDAGAVYNVGIVQLVQHEALDAATQGFRDALTEKLGDQVVFDEQNAAGDSATCATIVNQFVSSNYDLIMGNATSAVQAAASATATIPILGTSVTDYATALDIDNWTGVTGRNVSGTADLAPLDKQAEIIKELFPDAKNIGILYCSAEPNSKYQSSTIQGYLTEMGYTCTEYTFADSNDVASVTQTACSGSDVLFIPTDNTAASCTEAINNVAEPAGVPIVTGEEGICKGCGVATLSISYYDLGYATGEMAYEVLVNGADISAMEIQYSPNITYKYMADRSEKLGVTIPDNYIAIEAE</sequence>
<evidence type="ECO:0000313" key="3">
    <source>
        <dbReference type="EMBL" id="XAH75663.1"/>
    </source>
</evidence>
<dbReference type="SUPFAM" id="SSF53822">
    <property type="entry name" value="Periplasmic binding protein-like I"/>
    <property type="match status" value="1"/>
</dbReference>
<evidence type="ECO:0000313" key="4">
    <source>
        <dbReference type="Proteomes" id="UP001451571"/>
    </source>
</evidence>
<name>A0ABZ3EZH0_9FIRM</name>
<dbReference type="InterPro" id="IPR028082">
    <property type="entry name" value="Peripla_BP_I"/>
</dbReference>
<organism evidence="3 4">
    <name type="scientific">Kineothrix sedimenti</name>
    <dbReference type="NCBI Taxonomy" id="3123317"/>
    <lineage>
        <taxon>Bacteria</taxon>
        <taxon>Bacillati</taxon>
        <taxon>Bacillota</taxon>
        <taxon>Clostridia</taxon>
        <taxon>Lachnospirales</taxon>
        <taxon>Lachnospiraceae</taxon>
        <taxon>Kineothrix</taxon>
    </lineage>
</organism>
<dbReference type="Gene3D" id="3.40.50.2300">
    <property type="match status" value="2"/>
</dbReference>
<accession>A0ABZ3EZH0</accession>
<protein>
    <submittedName>
        <fullName evidence="3">ABC transporter substrate-binding protein</fullName>
    </submittedName>
</protein>
<dbReference type="PANTHER" id="PTHR35271">
    <property type="entry name" value="ABC TRANSPORTER, SUBSTRATE-BINDING LIPOPROTEIN-RELATED"/>
    <property type="match status" value="1"/>
</dbReference>
<dbReference type="Proteomes" id="UP001451571">
    <property type="component" value="Chromosome"/>
</dbReference>
<feature type="region of interest" description="Disordered" evidence="1">
    <location>
        <begin position="28"/>
        <end position="54"/>
    </location>
</feature>
<gene>
    <name evidence="3" type="ORF">V6984_07880</name>
</gene>
<dbReference type="EMBL" id="CP146256">
    <property type="protein sequence ID" value="XAH75663.1"/>
    <property type="molecule type" value="Genomic_DNA"/>
</dbReference>
<dbReference type="RefSeq" id="WP_342759230.1">
    <property type="nucleotide sequence ID" value="NZ_CP146256.1"/>
</dbReference>
<keyword evidence="4" id="KW-1185">Reference proteome</keyword>
<feature type="signal peptide" evidence="2">
    <location>
        <begin position="1"/>
        <end position="18"/>
    </location>
</feature>
<evidence type="ECO:0000256" key="1">
    <source>
        <dbReference type="SAM" id="MobiDB-lite"/>
    </source>
</evidence>
<evidence type="ECO:0000256" key="2">
    <source>
        <dbReference type="SAM" id="SignalP"/>
    </source>
</evidence>
<dbReference type="CDD" id="cd06325">
    <property type="entry name" value="PBP1_ABC_unchar_transporter"/>
    <property type="match status" value="1"/>
</dbReference>
<feature type="chain" id="PRO_5046371161" evidence="2">
    <location>
        <begin position="19"/>
        <end position="350"/>
    </location>
</feature>
<dbReference type="InterPro" id="IPR007487">
    <property type="entry name" value="ABC_transpt-TYRBP-like"/>
</dbReference>
<proteinExistence type="predicted"/>
<keyword evidence="2" id="KW-0732">Signal</keyword>